<dbReference type="GO" id="GO:0009847">
    <property type="term" value="P:spore germination"/>
    <property type="evidence" value="ECO:0007669"/>
    <property type="project" value="InterPro"/>
</dbReference>
<evidence type="ECO:0008006" key="12">
    <source>
        <dbReference type="Google" id="ProtNLM"/>
    </source>
</evidence>
<proteinExistence type="inferred from homology"/>
<dbReference type="Proteomes" id="UP000886852">
    <property type="component" value="Unassembled WGS sequence"/>
</dbReference>
<keyword evidence="5" id="KW-0472">Membrane</keyword>
<evidence type="ECO:0000256" key="6">
    <source>
        <dbReference type="ARBA" id="ARBA00023139"/>
    </source>
</evidence>
<dbReference type="Pfam" id="PF25198">
    <property type="entry name" value="Spore_GerAC_N"/>
    <property type="match status" value="1"/>
</dbReference>
<sequence length="374" mass="40375">MANLKRIALFILIAAAVIILSVNYKGNDVLKRGIVLGLGVDGSADGVRVTAEMISPGNGGEQVGTFTKTVSANGATVAEALQAIAEKSGKETSLGQCVVLVLGEEFVKKDFTSVTEYFMRSDSFKGSAVVCCCKGTAEQLLNSGATASGASMSIADGLKGQSKDVALPVSDMLAFARSQQELYKTGFLNYVEFQQSQQDSRQSSQQDGAQQGYFSCNKVAVFRENKLVGVLTQRETQGFALLSDDVAGINFAVKEQDYTVTLRAGTKSVKAKGTEQGVFLSVHLFVKPARTDSFGAGGRFSAKTDSEVTETQKQQVHTQALEMAQLFLQKQREWEFDLLGFHELYRSRYGSVPHVESMTMQSIPVEVDVTVSEK</sequence>
<evidence type="ECO:0000259" key="8">
    <source>
        <dbReference type="Pfam" id="PF05504"/>
    </source>
</evidence>
<evidence type="ECO:0000259" key="9">
    <source>
        <dbReference type="Pfam" id="PF25198"/>
    </source>
</evidence>
<dbReference type="PANTHER" id="PTHR35789:SF1">
    <property type="entry name" value="SPORE GERMINATION PROTEIN B3"/>
    <property type="match status" value="1"/>
</dbReference>
<evidence type="ECO:0000256" key="4">
    <source>
        <dbReference type="ARBA" id="ARBA00022729"/>
    </source>
</evidence>
<evidence type="ECO:0000256" key="3">
    <source>
        <dbReference type="ARBA" id="ARBA00022544"/>
    </source>
</evidence>
<evidence type="ECO:0000313" key="10">
    <source>
        <dbReference type="EMBL" id="HIU90401.1"/>
    </source>
</evidence>
<comment type="similarity">
    <text evidence="2">Belongs to the GerABKC lipoprotein family.</text>
</comment>
<evidence type="ECO:0000313" key="11">
    <source>
        <dbReference type="Proteomes" id="UP000886852"/>
    </source>
</evidence>
<organism evidence="10 11">
    <name type="scientific">Candidatus Fimimonas merdipullorum</name>
    <dbReference type="NCBI Taxonomy" id="2840822"/>
    <lineage>
        <taxon>Bacteria</taxon>
        <taxon>Pseudomonadati</taxon>
        <taxon>Myxococcota</taxon>
        <taxon>Myxococcia</taxon>
        <taxon>Myxococcales</taxon>
        <taxon>Cystobacterineae</taxon>
        <taxon>Myxococcaceae</taxon>
        <taxon>Myxococcaceae incertae sedis</taxon>
        <taxon>Candidatus Fimimonas</taxon>
    </lineage>
</organism>
<evidence type="ECO:0000256" key="5">
    <source>
        <dbReference type="ARBA" id="ARBA00023136"/>
    </source>
</evidence>
<comment type="caution">
    <text evidence="10">The sequence shown here is derived from an EMBL/GenBank/DDBJ whole genome shotgun (WGS) entry which is preliminary data.</text>
</comment>
<dbReference type="InterPro" id="IPR046953">
    <property type="entry name" value="Spore_GerAC-like_C"/>
</dbReference>
<dbReference type="InterPro" id="IPR057336">
    <property type="entry name" value="GerAC_N"/>
</dbReference>
<evidence type="ECO:0000256" key="7">
    <source>
        <dbReference type="ARBA" id="ARBA00023288"/>
    </source>
</evidence>
<dbReference type="PANTHER" id="PTHR35789">
    <property type="entry name" value="SPORE GERMINATION PROTEIN B3"/>
    <property type="match status" value="1"/>
</dbReference>
<feature type="domain" description="Spore germination GerAC-like C-terminal" evidence="8">
    <location>
        <begin position="218"/>
        <end position="371"/>
    </location>
</feature>
<keyword evidence="7" id="KW-0449">Lipoprotein</keyword>
<keyword evidence="4" id="KW-0732">Signal</keyword>
<keyword evidence="3" id="KW-0309">Germination</keyword>
<evidence type="ECO:0000256" key="1">
    <source>
        <dbReference type="ARBA" id="ARBA00004635"/>
    </source>
</evidence>
<feature type="domain" description="Spore germination protein N-terminal" evidence="9">
    <location>
        <begin position="29"/>
        <end position="191"/>
    </location>
</feature>
<protein>
    <recommendedName>
        <fullName evidence="12">Germination protein Ger(X)C family</fullName>
    </recommendedName>
</protein>
<dbReference type="AlphaFoldDB" id="A0A9D1SPV5"/>
<keyword evidence="6" id="KW-0564">Palmitate</keyword>
<name>A0A9D1SPV5_9BACT</name>
<reference evidence="10" key="1">
    <citation type="submission" date="2020-10" db="EMBL/GenBank/DDBJ databases">
        <authorList>
            <person name="Gilroy R."/>
        </authorList>
    </citation>
    <scope>NUCLEOTIDE SEQUENCE</scope>
    <source>
        <strain evidence="10">ChiHjej12B11-7776</strain>
    </source>
</reference>
<accession>A0A9D1SPV5</accession>
<dbReference type="EMBL" id="DVOC01000004">
    <property type="protein sequence ID" value="HIU90401.1"/>
    <property type="molecule type" value="Genomic_DNA"/>
</dbReference>
<reference evidence="10" key="2">
    <citation type="journal article" date="2021" name="PeerJ">
        <title>Extensive microbial diversity within the chicken gut microbiome revealed by metagenomics and culture.</title>
        <authorList>
            <person name="Gilroy R."/>
            <person name="Ravi A."/>
            <person name="Getino M."/>
            <person name="Pursley I."/>
            <person name="Horton D.L."/>
            <person name="Alikhan N.F."/>
            <person name="Baker D."/>
            <person name="Gharbi K."/>
            <person name="Hall N."/>
            <person name="Watson M."/>
            <person name="Adriaenssens E.M."/>
            <person name="Foster-Nyarko E."/>
            <person name="Jarju S."/>
            <person name="Secka A."/>
            <person name="Antonio M."/>
            <person name="Oren A."/>
            <person name="Chaudhuri R.R."/>
            <person name="La Ragione R."/>
            <person name="Hildebrand F."/>
            <person name="Pallen M.J."/>
        </authorList>
    </citation>
    <scope>NUCLEOTIDE SEQUENCE</scope>
    <source>
        <strain evidence="10">ChiHjej12B11-7776</strain>
    </source>
</reference>
<gene>
    <name evidence="10" type="ORF">IAC72_00095</name>
</gene>
<evidence type="ECO:0000256" key="2">
    <source>
        <dbReference type="ARBA" id="ARBA00007886"/>
    </source>
</evidence>
<dbReference type="Pfam" id="PF05504">
    <property type="entry name" value="Spore_GerAC"/>
    <property type="match status" value="1"/>
</dbReference>
<dbReference type="InterPro" id="IPR008844">
    <property type="entry name" value="Spore_GerAC-like"/>
</dbReference>
<comment type="subcellular location">
    <subcellularLocation>
        <location evidence="1">Membrane</location>
        <topology evidence="1">Lipid-anchor</topology>
    </subcellularLocation>
</comment>
<dbReference type="GO" id="GO:0016020">
    <property type="term" value="C:membrane"/>
    <property type="evidence" value="ECO:0007669"/>
    <property type="project" value="UniProtKB-SubCell"/>
</dbReference>